<comment type="caution">
    <text evidence="1">The sequence shown here is derived from an EMBL/GenBank/DDBJ whole genome shotgun (WGS) entry which is preliminary data.</text>
</comment>
<dbReference type="Gene3D" id="3.40.50.300">
    <property type="entry name" value="P-loop containing nucleotide triphosphate hydrolases"/>
    <property type="match status" value="1"/>
</dbReference>
<organism evidence="1">
    <name type="scientific">marine sediment metagenome</name>
    <dbReference type="NCBI Taxonomy" id="412755"/>
    <lineage>
        <taxon>unclassified sequences</taxon>
        <taxon>metagenomes</taxon>
        <taxon>ecological metagenomes</taxon>
    </lineage>
</organism>
<dbReference type="InterPro" id="IPR027417">
    <property type="entry name" value="P-loop_NTPase"/>
</dbReference>
<dbReference type="EMBL" id="LAZR01003264">
    <property type="protein sequence ID" value="KKN20220.1"/>
    <property type="molecule type" value="Genomic_DNA"/>
</dbReference>
<protein>
    <recommendedName>
        <fullName evidence="2">Sulfotransferase domain-containing protein</fullName>
    </recommendedName>
</protein>
<reference evidence="1" key="1">
    <citation type="journal article" date="2015" name="Nature">
        <title>Complex archaea that bridge the gap between prokaryotes and eukaryotes.</title>
        <authorList>
            <person name="Spang A."/>
            <person name="Saw J.H."/>
            <person name="Jorgensen S.L."/>
            <person name="Zaremba-Niedzwiedzka K."/>
            <person name="Martijn J."/>
            <person name="Lind A.E."/>
            <person name="van Eijk R."/>
            <person name="Schleper C."/>
            <person name="Guy L."/>
            <person name="Ettema T.J."/>
        </authorList>
    </citation>
    <scope>NUCLEOTIDE SEQUENCE</scope>
</reference>
<proteinExistence type="predicted"/>
<dbReference type="AlphaFoldDB" id="A0A0F9NL17"/>
<gene>
    <name evidence="1" type="ORF">LCGC14_0938020</name>
</gene>
<accession>A0A0F9NL17</accession>
<name>A0A0F9NL17_9ZZZZ</name>
<feature type="non-terminal residue" evidence="1">
    <location>
        <position position="1"/>
    </location>
</feature>
<evidence type="ECO:0000313" key="1">
    <source>
        <dbReference type="EMBL" id="KKN20220.1"/>
    </source>
</evidence>
<evidence type="ECO:0008006" key="2">
    <source>
        <dbReference type="Google" id="ProtNLM"/>
    </source>
</evidence>
<sequence>FPCYGSYPAYEDYGHHDNIDWFEVLDKALKLPDTKNNFPPPSDYHVIRLRRDLKQQVKSMVKFMEMIGLPTSWTRSTLRKFTNSLKMDNILIDLWARAQKVHIVIDFEDLINNPKSVIGRLNTEFELNLPYSAADCVVNRSSDCYNGMLELSLIRSK</sequence>
<dbReference type="SUPFAM" id="SSF52540">
    <property type="entry name" value="P-loop containing nucleoside triphosphate hydrolases"/>
    <property type="match status" value="1"/>
</dbReference>